<name>A0A0H4WUZ5_9BACT</name>
<evidence type="ECO:0000313" key="2">
    <source>
        <dbReference type="EMBL" id="AKQ65135.1"/>
    </source>
</evidence>
<keyword evidence="3" id="KW-1185">Reference proteome</keyword>
<reference evidence="2 3" key="1">
    <citation type="journal article" date="2016" name="PLoS ONE">
        <title>Complete Genome Sequence and Comparative Genomics of a Novel Myxobacterium Myxococcus hansupus.</title>
        <authorList>
            <person name="Sharma G."/>
            <person name="Narwani T."/>
            <person name="Subramanian S."/>
        </authorList>
    </citation>
    <scope>NUCLEOTIDE SEQUENCE [LARGE SCALE GENOMIC DNA]</scope>
    <source>
        <strain evidence="3">mixupus</strain>
    </source>
</reference>
<evidence type="ECO:0000313" key="3">
    <source>
        <dbReference type="Proteomes" id="UP000009026"/>
    </source>
</evidence>
<evidence type="ECO:0000256" key="1">
    <source>
        <dbReference type="SAM" id="MobiDB-lite"/>
    </source>
</evidence>
<proteinExistence type="predicted"/>
<dbReference type="AlphaFoldDB" id="A0A0H4WUZ5"/>
<protein>
    <submittedName>
        <fullName evidence="2">Uncharacterized protein</fullName>
    </submittedName>
</protein>
<feature type="region of interest" description="Disordered" evidence="1">
    <location>
        <begin position="1"/>
        <end position="23"/>
    </location>
</feature>
<dbReference type="KEGG" id="mym:A176_002047"/>
<sequence length="67" mass="6827">MSRPLGAAAKSMSANPGASTRNEGQAGVVWVAFPEPGQRNPKAAGLPFYGGSLEATLRSAPTGRART</sequence>
<gene>
    <name evidence="2" type="ORF">A176_002047</name>
</gene>
<feature type="compositionally biased region" description="Polar residues" evidence="1">
    <location>
        <begin position="12"/>
        <end position="23"/>
    </location>
</feature>
<organism evidence="2 3">
    <name type="scientific">Pseudomyxococcus hansupus</name>
    <dbReference type="NCBI Taxonomy" id="1297742"/>
    <lineage>
        <taxon>Bacteria</taxon>
        <taxon>Pseudomonadati</taxon>
        <taxon>Myxococcota</taxon>
        <taxon>Myxococcia</taxon>
        <taxon>Myxococcales</taxon>
        <taxon>Cystobacterineae</taxon>
        <taxon>Myxococcaceae</taxon>
        <taxon>Pseudomyxococcus</taxon>
    </lineage>
</organism>
<dbReference type="EMBL" id="CP012109">
    <property type="protein sequence ID" value="AKQ65135.1"/>
    <property type="molecule type" value="Genomic_DNA"/>
</dbReference>
<accession>A0A0H4WUZ5</accession>
<dbReference type="Proteomes" id="UP000009026">
    <property type="component" value="Chromosome"/>
</dbReference>